<sequence length="38" mass="4228">MVVIVGSGKIDLGEVFGENGLNIERKKIKTTMMMNNME</sequence>
<dbReference type="EMBL" id="LBUT01000018">
    <property type="protein sequence ID" value="KKQ69178.1"/>
    <property type="molecule type" value="Genomic_DNA"/>
</dbReference>
<comment type="caution">
    <text evidence="1">The sequence shown here is derived from an EMBL/GenBank/DDBJ whole genome shotgun (WGS) entry which is preliminary data.</text>
</comment>
<dbReference type="AlphaFoldDB" id="A0A0G0JNQ0"/>
<evidence type="ECO:0000313" key="1">
    <source>
        <dbReference type="EMBL" id="KKQ69178.1"/>
    </source>
</evidence>
<dbReference type="Proteomes" id="UP000034406">
    <property type="component" value="Unassembled WGS sequence"/>
</dbReference>
<proteinExistence type="predicted"/>
<evidence type="ECO:0000313" key="2">
    <source>
        <dbReference type="Proteomes" id="UP000034406"/>
    </source>
</evidence>
<name>A0A0G0JNQ0_9BACT</name>
<dbReference type="STRING" id="1618490.US90_C0018G0022"/>
<organism evidence="1 2">
    <name type="scientific">Candidatus Shapirobacteria bacterium GW2011_GWE2_38_30</name>
    <dbReference type="NCBI Taxonomy" id="1618490"/>
    <lineage>
        <taxon>Bacteria</taxon>
        <taxon>Candidatus Shapironibacteriota</taxon>
    </lineage>
</organism>
<accession>A0A0G0JNQ0</accession>
<protein>
    <submittedName>
        <fullName evidence="1">Uncharacterized protein</fullName>
    </submittedName>
</protein>
<gene>
    <name evidence="1" type="ORF">US90_C0018G0022</name>
</gene>
<reference evidence="1 2" key="1">
    <citation type="journal article" date="2015" name="Nature">
        <title>rRNA introns, odd ribosomes, and small enigmatic genomes across a large radiation of phyla.</title>
        <authorList>
            <person name="Brown C.T."/>
            <person name="Hug L.A."/>
            <person name="Thomas B.C."/>
            <person name="Sharon I."/>
            <person name="Castelle C.J."/>
            <person name="Singh A."/>
            <person name="Wilkins M.J."/>
            <person name="Williams K.H."/>
            <person name="Banfield J.F."/>
        </authorList>
    </citation>
    <scope>NUCLEOTIDE SEQUENCE [LARGE SCALE GENOMIC DNA]</scope>
</reference>